<dbReference type="GO" id="GO:0000981">
    <property type="term" value="F:DNA-binding transcription factor activity, RNA polymerase II-specific"/>
    <property type="evidence" value="ECO:0007669"/>
    <property type="project" value="TreeGrafter"/>
</dbReference>
<dbReference type="InterPro" id="IPR001628">
    <property type="entry name" value="Znf_hrmn_rcpt"/>
</dbReference>
<organism evidence="11 12">
    <name type="scientific">Ditylenchus dipsaci</name>
    <dbReference type="NCBI Taxonomy" id="166011"/>
    <lineage>
        <taxon>Eukaryota</taxon>
        <taxon>Metazoa</taxon>
        <taxon>Ecdysozoa</taxon>
        <taxon>Nematoda</taxon>
        <taxon>Chromadorea</taxon>
        <taxon>Rhabditida</taxon>
        <taxon>Tylenchina</taxon>
        <taxon>Tylenchomorpha</taxon>
        <taxon>Sphaerularioidea</taxon>
        <taxon>Anguinidae</taxon>
        <taxon>Anguininae</taxon>
        <taxon>Ditylenchus</taxon>
    </lineage>
</organism>
<keyword evidence="4" id="KW-0805">Transcription regulation</keyword>
<dbReference type="GO" id="GO:0000978">
    <property type="term" value="F:RNA polymerase II cis-regulatory region sequence-specific DNA binding"/>
    <property type="evidence" value="ECO:0007669"/>
    <property type="project" value="TreeGrafter"/>
</dbReference>
<dbReference type="GO" id="GO:0035259">
    <property type="term" value="F:nuclear glucocorticoid receptor binding"/>
    <property type="evidence" value="ECO:0007669"/>
    <property type="project" value="TreeGrafter"/>
</dbReference>
<dbReference type="GO" id="GO:0008270">
    <property type="term" value="F:zinc ion binding"/>
    <property type="evidence" value="ECO:0007669"/>
    <property type="project" value="UniProtKB-KW"/>
</dbReference>
<keyword evidence="5" id="KW-0238">DNA-binding</keyword>
<evidence type="ECO:0000313" key="11">
    <source>
        <dbReference type="Proteomes" id="UP000887574"/>
    </source>
</evidence>
<feature type="compositionally biased region" description="Basic and acidic residues" evidence="9">
    <location>
        <begin position="49"/>
        <end position="60"/>
    </location>
</feature>
<dbReference type="InterPro" id="IPR035500">
    <property type="entry name" value="NHR-like_dom_sf"/>
</dbReference>
<dbReference type="Proteomes" id="UP000887574">
    <property type="component" value="Unplaced"/>
</dbReference>
<evidence type="ECO:0000256" key="1">
    <source>
        <dbReference type="ARBA" id="ARBA00022723"/>
    </source>
</evidence>
<dbReference type="InterPro" id="IPR013088">
    <property type="entry name" value="Znf_NHR/GATA"/>
</dbReference>
<keyword evidence="1" id="KW-0479">Metal-binding</keyword>
<evidence type="ECO:0000313" key="12">
    <source>
        <dbReference type="WBParaSite" id="jg4885"/>
    </source>
</evidence>
<evidence type="ECO:0000256" key="4">
    <source>
        <dbReference type="ARBA" id="ARBA00023015"/>
    </source>
</evidence>
<keyword evidence="3" id="KW-0862">Zinc</keyword>
<dbReference type="Pfam" id="PF00105">
    <property type="entry name" value="zf-C4"/>
    <property type="match status" value="1"/>
</dbReference>
<protein>
    <submittedName>
        <fullName evidence="12">Nuclear receptor domain-containing protein</fullName>
    </submittedName>
</protein>
<evidence type="ECO:0000256" key="5">
    <source>
        <dbReference type="ARBA" id="ARBA00023125"/>
    </source>
</evidence>
<accession>A0A915EBF8</accession>
<dbReference type="SUPFAM" id="SSF57716">
    <property type="entry name" value="Glucocorticoid receptor-like (DNA-binding domain)"/>
    <property type="match status" value="1"/>
</dbReference>
<evidence type="ECO:0000256" key="7">
    <source>
        <dbReference type="ARBA" id="ARBA00023170"/>
    </source>
</evidence>
<dbReference type="SUPFAM" id="SSF48508">
    <property type="entry name" value="Nuclear receptor ligand-binding domain"/>
    <property type="match status" value="1"/>
</dbReference>
<dbReference type="GO" id="GO:0005667">
    <property type="term" value="C:transcription regulator complex"/>
    <property type="evidence" value="ECO:0007669"/>
    <property type="project" value="TreeGrafter"/>
</dbReference>
<keyword evidence="7" id="KW-0675">Receptor</keyword>
<reference evidence="12" key="1">
    <citation type="submission" date="2022-11" db="UniProtKB">
        <authorList>
            <consortium name="WormBaseParasite"/>
        </authorList>
    </citation>
    <scope>IDENTIFICATION</scope>
</reference>
<dbReference type="GO" id="GO:0071376">
    <property type="term" value="P:cellular response to corticotropin-releasing hormone stimulus"/>
    <property type="evidence" value="ECO:0007669"/>
    <property type="project" value="TreeGrafter"/>
</dbReference>
<evidence type="ECO:0000256" key="3">
    <source>
        <dbReference type="ARBA" id="ARBA00022833"/>
    </source>
</evidence>
<dbReference type="PANTHER" id="PTHR24085">
    <property type="entry name" value="NUCLEAR HORMONE RECEPTOR"/>
    <property type="match status" value="1"/>
</dbReference>
<feature type="region of interest" description="Disordered" evidence="9">
    <location>
        <begin position="37"/>
        <end position="60"/>
    </location>
</feature>
<keyword evidence="11" id="KW-1185">Reference proteome</keyword>
<evidence type="ECO:0000256" key="2">
    <source>
        <dbReference type="ARBA" id="ARBA00022771"/>
    </source>
</evidence>
<sequence length="201" mass="23142">MSYECHKNKQCSVDRVTRNRCQSCRFEKCLQAGMNPGTVRSDKNRKRRNAEAEKSWSSARPEKNPAAKCFVDCFKDVFPPEKQYHQLLDIKQSVREFLYKIPAYEEISLEDKEVLINHGLQAFMIQGGLAYRGGSARRAGYTLRHSAHQLTAEGLENREAVDELSGRLSSCLHTQMCLRTEDSFNAKAYTNLIRKLTELFR</sequence>
<keyword evidence="2" id="KW-0863">Zinc-finger</keyword>
<evidence type="ECO:0000256" key="9">
    <source>
        <dbReference type="SAM" id="MobiDB-lite"/>
    </source>
</evidence>
<dbReference type="Gene3D" id="3.30.50.10">
    <property type="entry name" value="Erythroid Transcription Factor GATA-1, subunit A"/>
    <property type="match status" value="1"/>
</dbReference>
<dbReference type="AlphaFoldDB" id="A0A915EBF8"/>
<dbReference type="PANTHER" id="PTHR24085:SF9">
    <property type="match status" value="1"/>
</dbReference>
<name>A0A915EBF8_9BILA</name>
<proteinExistence type="predicted"/>
<keyword evidence="6" id="KW-0804">Transcription</keyword>
<dbReference type="SMART" id="SM00399">
    <property type="entry name" value="ZnF_C4"/>
    <property type="match status" value="1"/>
</dbReference>
<evidence type="ECO:0000256" key="8">
    <source>
        <dbReference type="ARBA" id="ARBA00023242"/>
    </source>
</evidence>
<keyword evidence="8" id="KW-0539">Nucleus</keyword>
<evidence type="ECO:0000259" key="10">
    <source>
        <dbReference type="PROSITE" id="PS51030"/>
    </source>
</evidence>
<dbReference type="PROSITE" id="PS51030">
    <property type="entry name" value="NUCLEAR_REC_DBD_2"/>
    <property type="match status" value="1"/>
</dbReference>
<feature type="domain" description="Nuclear receptor" evidence="10">
    <location>
        <begin position="1"/>
        <end position="41"/>
    </location>
</feature>
<evidence type="ECO:0000256" key="6">
    <source>
        <dbReference type="ARBA" id="ARBA00023163"/>
    </source>
</evidence>
<dbReference type="GO" id="GO:0005634">
    <property type="term" value="C:nucleus"/>
    <property type="evidence" value="ECO:0007669"/>
    <property type="project" value="TreeGrafter"/>
</dbReference>
<dbReference type="WBParaSite" id="jg4885">
    <property type="protein sequence ID" value="jg4885"/>
    <property type="gene ID" value="jg4885"/>
</dbReference>